<dbReference type="Proteomes" id="UP000297540">
    <property type="component" value="Unassembled WGS sequence"/>
</dbReference>
<organism evidence="1 2">
    <name type="scientific">Mucilaginibacter psychrotolerans</name>
    <dbReference type="NCBI Taxonomy" id="1524096"/>
    <lineage>
        <taxon>Bacteria</taxon>
        <taxon>Pseudomonadati</taxon>
        <taxon>Bacteroidota</taxon>
        <taxon>Sphingobacteriia</taxon>
        <taxon>Sphingobacteriales</taxon>
        <taxon>Sphingobacteriaceae</taxon>
        <taxon>Mucilaginibacter</taxon>
    </lineage>
</organism>
<dbReference type="RefSeq" id="WP_133231596.1">
    <property type="nucleotide sequence ID" value="NZ_SOZE01000012.1"/>
</dbReference>
<dbReference type="EMBL" id="SOZE01000012">
    <property type="protein sequence ID" value="TFF37057.1"/>
    <property type="molecule type" value="Genomic_DNA"/>
</dbReference>
<protein>
    <submittedName>
        <fullName evidence="1">Uncharacterized protein</fullName>
    </submittedName>
</protein>
<proteinExistence type="predicted"/>
<accession>A0A4Y8SES2</accession>
<evidence type="ECO:0000313" key="2">
    <source>
        <dbReference type="Proteomes" id="UP000297540"/>
    </source>
</evidence>
<comment type="caution">
    <text evidence="1">The sequence shown here is derived from an EMBL/GenBank/DDBJ whole genome shotgun (WGS) entry which is preliminary data.</text>
</comment>
<dbReference type="OrthoDB" id="710556at2"/>
<dbReference type="AlphaFoldDB" id="A0A4Y8SES2"/>
<keyword evidence="2" id="KW-1185">Reference proteome</keyword>
<evidence type="ECO:0000313" key="1">
    <source>
        <dbReference type="EMBL" id="TFF37057.1"/>
    </source>
</evidence>
<gene>
    <name evidence="1" type="ORF">E2R66_13295</name>
</gene>
<reference evidence="1 2" key="1">
    <citation type="journal article" date="2017" name="Int. J. Syst. Evol. Microbiol.">
        <title>Mucilaginibacterpsychrotolerans sp. nov., isolated from peatlands.</title>
        <authorList>
            <person name="Deng Y."/>
            <person name="Shen L."/>
            <person name="Xu B."/>
            <person name="Liu Y."/>
            <person name="Gu Z."/>
            <person name="Liu H."/>
            <person name="Zhou Y."/>
        </authorList>
    </citation>
    <scope>NUCLEOTIDE SEQUENCE [LARGE SCALE GENOMIC DNA]</scope>
    <source>
        <strain evidence="1 2">NH7-4</strain>
    </source>
</reference>
<sequence>MNEDPNEVQLPAHVLVHPELTNDPANKQGEIGFITAAILNTDEFYIGFDDSEVGFYGADALLMLKDPEQLYEYIDQNFGKLSTRDFKDLKNIVLLQLHGTEKHTRAALELVQKNNGIRDAATMGLDNFLGLSQQKGLKR</sequence>
<name>A0A4Y8SES2_9SPHI</name>